<evidence type="ECO:0000313" key="5">
    <source>
        <dbReference type="Proteomes" id="UP001174909"/>
    </source>
</evidence>
<feature type="repeat" description="ANK" evidence="3">
    <location>
        <begin position="74"/>
        <end position="106"/>
    </location>
</feature>
<evidence type="ECO:0000313" key="4">
    <source>
        <dbReference type="EMBL" id="CAI8021052.1"/>
    </source>
</evidence>
<name>A0AA35S1S0_GEOBA</name>
<dbReference type="PANTHER" id="PTHR24173">
    <property type="entry name" value="ANKYRIN REPEAT CONTAINING"/>
    <property type="match status" value="1"/>
</dbReference>
<reference evidence="4" key="1">
    <citation type="submission" date="2023-03" db="EMBL/GenBank/DDBJ databases">
        <authorList>
            <person name="Steffen K."/>
            <person name="Cardenas P."/>
        </authorList>
    </citation>
    <scope>NUCLEOTIDE SEQUENCE</scope>
</reference>
<dbReference type="Pfam" id="PF12796">
    <property type="entry name" value="Ank_2"/>
    <property type="match status" value="1"/>
</dbReference>
<evidence type="ECO:0000256" key="3">
    <source>
        <dbReference type="PROSITE-ProRule" id="PRU00023"/>
    </source>
</evidence>
<dbReference type="EMBL" id="CASHTH010001862">
    <property type="protein sequence ID" value="CAI8021052.1"/>
    <property type="molecule type" value="Genomic_DNA"/>
</dbReference>
<feature type="repeat" description="ANK" evidence="3">
    <location>
        <begin position="139"/>
        <end position="171"/>
    </location>
</feature>
<dbReference type="SUPFAM" id="SSF48403">
    <property type="entry name" value="Ankyrin repeat"/>
    <property type="match status" value="1"/>
</dbReference>
<keyword evidence="2 3" id="KW-0040">ANK repeat</keyword>
<dbReference type="Proteomes" id="UP001174909">
    <property type="component" value="Unassembled WGS sequence"/>
</dbReference>
<dbReference type="SMART" id="SM00248">
    <property type="entry name" value="ANK"/>
    <property type="match status" value="5"/>
</dbReference>
<gene>
    <name evidence="4" type="ORF">GBAR_LOCUS12526</name>
</gene>
<dbReference type="AlphaFoldDB" id="A0AA35S1S0"/>
<protein>
    <submittedName>
        <fullName evidence="4">Ankyrin repeat protein MM_0045</fullName>
    </submittedName>
</protein>
<dbReference type="PROSITE" id="PS50297">
    <property type="entry name" value="ANK_REP_REGION"/>
    <property type="match status" value="2"/>
</dbReference>
<evidence type="ECO:0000256" key="1">
    <source>
        <dbReference type="ARBA" id="ARBA00022737"/>
    </source>
</evidence>
<dbReference type="InterPro" id="IPR036770">
    <property type="entry name" value="Ankyrin_rpt-contain_sf"/>
</dbReference>
<accession>A0AA35S1S0</accession>
<evidence type="ECO:0000256" key="2">
    <source>
        <dbReference type="ARBA" id="ARBA00023043"/>
    </source>
</evidence>
<keyword evidence="5" id="KW-1185">Reference proteome</keyword>
<dbReference type="InterPro" id="IPR002110">
    <property type="entry name" value="Ankyrin_rpt"/>
</dbReference>
<organism evidence="4 5">
    <name type="scientific">Geodia barretti</name>
    <name type="common">Barrett's horny sponge</name>
    <dbReference type="NCBI Taxonomy" id="519541"/>
    <lineage>
        <taxon>Eukaryota</taxon>
        <taxon>Metazoa</taxon>
        <taxon>Porifera</taxon>
        <taxon>Demospongiae</taxon>
        <taxon>Heteroscleromorpha</taxon>
        <taxon>Tetractinellida</taxon>
        <taxon>Astrophorina</taxon>
        <taxon>Geodiidae</taxon>
        <taxon>Geodia</taxon>
    </lineage>
</organism>
<sequence length="227" mass="24559">MYEGVWWFYCVRRTSSSCVNGLVCDEPFCEVMHCVCLSSPGWRLCTDNGCQEGRTEVVSLLVKAGANTDLQNKDGDSALMMAAREGRTEVVSLLLEAGANTDLQNKDGYSALMIAASSCSKTVPMLVKAGAALDLQNKEGDTAVIMATLRYHLPVSKELVRAGADLNLQNQEGLTALMISSRSGRTDLTEILLSGEIISLDIQSVNWMVGSVLLLLTRRCSNNEITA</sequence>
<dbReference type="PANTHER" id="PTHR24173:SF74">
    <property type="entry name" value="ANKYRIN REPEAT DOMAIN-CONTAINING PROTEIN 16"/>
    <property type="match status" value="1"/>
</dbReference>
<dbReference type="Gene3D" id="1.25.40.20">
    <property type="entry name" value="Ankyrin repeat-containing domain"/>
    <property type="match status" value="2"/>
</dbReference>
<dbReference type="PROSITE" id="PS50088">
    <property type="entry name" value="ANK_REPEAT"/>
    <property type="match status" value="2"/>
</dbReference>
<comment type="caution">
    <text evidence="4">The sequence shown here is derived from an EMBL/GenBank/DDBJ whole genome shotgun (WGS) entry which is preliminary data.</text>
</comment>
<keyword evidence="1" id="KW-0677">Repeat</keyword>
<proteinExistence type="predicted"/>